<evidence type="ECO:0000256" key="3">
    <source>
        <dbReference type="ARBA" id="ARBA00023315"/>
    </source>
</evidence>
<evidence type="ECO:0000259" key="4">
    <source>
        <dbReference type="PROSITE" id="PS51186"/>
    </source>
</evidence>
<dbReference type="EMBL" id="QQNH01000002">
    <property type="protein sequence ID" value="RDE10202.1"/>
    <property type="molecule type" value="Genomic_DNA"/>
</dbReference>
<dbReference type="PANTHER" id="PTHR10545:SF29">
    <property type="entry name" value="GH14572P-RELATED"/>
    <property type="match status" value="1"/>
</dbReference>
<comment type="caution">
    <text evidence="5">The sequence shown here is derived from an EMBL/GenBank/DDBJ whole genome shotgun (WGS) entry which is preliminary data.</text>
</comment>
<dbReference type="PROSITE" id="PS51186">
    <property type="entry name" value="GNAT"/>
    <property type="match status" value="1"/>
</dbReference>
<reference evidence="6" key="1">
    <citation type="submission" date="2018-07" db="EMBL/GenBank/DDBJ databases">
        <authorList>
            <person name="Liu B.-T."/>
            <person name="Du Z."/>
        </authorList>
    </citation>
    <scope>NUCLEOTIDE SEQUENCE [LARGE SCALE GENOMIC DNA]</scope>
    <source>
        <strain evidence="6">XYN52</strain>
    </source>
</reference>
<dbReference type="CDD" id="cd04301">
    <property type="entry name" value="NAT_SF"/>
    <property type="match status" value="1"/>
</dbReference>
<dbReference type="GO" id="GO:0008080">
    <property type="term" value="F:N-acetyltransferase activity"/>
    <property type="evidence" value="ECO:0007669"/>
    <property type="project" value="TreeGrafter"/>
</dbReference>
<comment type="similarity">
    <text evidence="1">Belongs to the acetyltransferase family.</text>
</comment>
<protein>
    <submittedName>
        <fullName evidence="5">GNAT family N-acetyltransferase</fullName>
    </submittedName>
</protein>
<evidence type="ECO:0000256" key="1">
    <source>
        <dbReference type="ARBA" id="ARBA00008694"/>
    </source>
</evidence>
<keyword evidence="6" id="KW-1185">Reference proteome</keyword>
<name>A0A369WA97_9HYPH</name>
<dbReference type="Gene3D" id="3.40.630.30">
    <property type="match status" value="1"/>
</dbReference>
<dbReference type="InterPro" id="IPR000182">
    <property type="entry name" value="GNAT_dom"/>
</dbReference>
<keyword evidence="2 5" id="KW-0808">Transferase</keyword>
<dbReference type="AlphaFoldDB" id="A0A369WA97"/>
<evidence type="ECO:0000313" key="6">
    <source>
        <dbReference type="Proteomes" id="UP000253759"/>
    </source>
</evidence>
<proteinExistence type="inferred from homology"/>
<gene>
    <name evidence="5" type="ORF">DVH29_02060</name>
</gene>
<dbReference type="InterPro" id="IPR051016">
    <property type="entry name" value="Diverse_Substrate_AcTransf"/>
</dbReference>
<organism evidence="5 6">
    <name type="scientific">Pelagibacterium lacus</name>
    <dbReference type="NCBI Taxonomy" id="2282655"/>
    <lineage>
        <taxon>Bacteria</taxon>
        <taxon>Pseudomonadati</taxon>
        <taxon>Pseudomonadota</taxon>
        <taxon>Alphaproteobacteria</taxon>
        <taxon>Hyphomicrobiales</taxon>
        <taxon>Devosiaceae</taxon>
        <taxon>Pelagibacterium</taxon>
    </lineage>
</organism>
<dbReference type="SUPFAM" id="SSF55729">
    <property type="entry name" value="Acyl-CoA N-acyltransferases (Nat)"/>
    <property type="match status" value="1"/>
</dbReference>
<dbReference type="PANTHER" id="PTHR10545">
    <property type="entry name" value="DIAMINE N-ACETYLTRANSFERASE"/>
    <property type="match status" value="1"/>
</dbReference>
<evidence type="ECO:0000256" key="2">
    <source>
        <dbReference type="ARBA" id="ARBA00022679"/>
    </source>
</evidence>
<dbReference type="InterPro" id="IPR016181">
    <property type="entry name" value="Acyl_CoA_acyltransferase"/>
</dbReference>
<dbReference type="FunFam" id="3.40.630.30:FF:000064">
    <property type="entry name" value="GNAT family acetyltransferase"/>
    <property type="match status" value="1"/>
</dbReference>
<evidence type="ECO:0000313" key="5">
    <source>
        <dbReference type="EMBL" id="RDE10202.1"/>
    </source>
</evidence>
<dbReference type="Pfam" id="PF00583">
    <property type="entry name" value="Acetyltransf_1"/>
    <property type="match status" value="1"/>
</dbReference>
<sequence length="160" mass="17833">MTTAIRSAAPGDEALIHGFIRKLAEYEKLGHEVEATAGQIAEHLFGETPRVFCDIAEWDGAPVGFALWFYTFSTFQGRHGIWLEDLYVEPEQRGKGIGKALLANLARRCIAEGLGRFEWWVLDWNAPSIAFYKAQGAVMQEEWTVCRVSGAELERLAGTA</sequence>
<dbReference type="Proteomes" id="UP000253759">
    <property type="component" value="Unassembled WGS sequence"/>
</dbReference>
<feature type="domain" description="N-acetyltransferase" evidence="4">
    <location>
        <begin position="3"/>
        <end position="158"/>
    </location>
</feature>
<dbReference type="RefSeq" id="WP_114644498.1">
    <property type="nucleotide sequence ID" value="NZ_QQNH01000002.1"/>
</dbReference>
<accession>A0A369WA97</accession>
<keyword evidence="3" id="KW-0012">Acyltransferase</keyword>
<dbReference type="OrthoDB" id="9805924at2"/>